<dbReference type="InterPro" id="IPR033134">
    <property type="entry name" value="Asp/Glu_racemase_AS_2"/>
</dbReference>
<organism evidence="2 3">
    <name type="scientific">Collinsella aerofaciens</name>
    <dbReference type="NCBI Taxonomy" id="74426"/>
    <lineage>
        <taxon>Bacteria</taxon>
        <taxon>Bacillati</taxon>
        <taxon>Actinomycetota</taxon>
        <taxon>Coriobacteriia</taxon>
        <taxon>Coriobacteriales</taxon>
        <taxon>Coriobacteriaceae</taxon>
        <taxon>Collinsella</taxon>
    </lineage>
</organism>
<keyword evidence="1 2" id="KW-0413">Isomerase</keyword>
<sequence>MEKLGVIGGMGAEATSYYYDQVVRHTAAACDQEHIDMVVLSKSTMPDRTLAIKTGEHAKLLATMKECAQALESLGCAHIAIPCNTSHYFYDQIQSFTKVPIIHMPRESVRYALAGAVMGECEFDPNLSMPAEPVHKIGIMGTDGTVGAGVYGRECEAAGVEVVYPSEKRQNDVMSLIYDDVKAGREPDMDKFDRVMWEFARSGCDRVILACTELSVLQKYREMPEITLDAMDVLVRESIIRSGAPYRL</sequence>
<dbReference type="Proteomes" id="UP000095468">
    <property type="component" value="Unassembled WGS sequence"/>
</dbReference>
<dbReference type="EC" id="5.1.1.13" evidence="2"/>
<dbReference type="InterPro" id="IPR015942">
    <property type="entry name" value="Asp/Glu/hydantoin_racemase"/>
</dbReference>
<evidence type="ECO:0000313" key="3">
    <source>
        <dbReference type="Proteomes" id="UP000095468"/>
    </source>
</evidence>
<gene>
    <name evidence="2" type="ORF">ERS852381_01622</name>
</gene>
<reference evidence="2 3" key="1">
    <citation type="submission" date="2015-09" db="EMBL/GenBank/DDBJ databases">
        <authorList>
            <consortium name="Pathogen Informatics"/>
        </authorList>
    </citation>
    <scope>NUCLEOTIDE SEQUENCE [LARGE SCALE GENOMIC DNA]</scope>
    <source>
        <strain evidence="2 3">2789STDY5608823</strain>
    </source>
</reference>
<dbReference type="PANTHER" id="PTHR21198">
    <property type="entry name" value="GLUTAMATE RACEMASE"/>
    <property type="match status" value="1"/>
</dbReference>
<dbReference type="SUPFAM" id="SSF53681">
    <property type="entry name" value="Aspartate/glutamate racemase"/>
    <property type="match status" value="2"/>
</dbReference>
<dbReference type="PROSITE" id="PS00924">
    <property type="entry name" value="ASP_GLU_RACEMASE_2"/>
    <property type="match status" value="1"/>
</dbReference>
<dbReference type="Pfam" id="PF01177">
    <property type="entry name" value="Asp_Glu_race"/>
    <property type="match status" value="1"/>
</dbReference>
<proteinExistence type="predicted"/>
<dbReference type="RefSeq" id="WP_055287235.1">
    <property type="nucleotide sequence ID" value="NZ_CABJFG010000009.1"/>
</dbReference>
<accession>A0A174FB26</accession>
<dbReference type="InterPro" id="IPR001920">
    <property type="entry name" value="Asp/Glu_race"/>
</dbReference>
<dbReference type="Gene3D" id="3.40.50.1860">
    <property type="match status" value="2"/>
</dbReference>
<dbReference type="EMBL" id="CYYP01000015">
    <property type="protein sequence ID" value="CUO45859.1"/>
    <property type="molecule type" value="Genomic_DNA"/>
</dbReference>
<evidence type="ECO:0000256" key="1">
    <source>
        <dbReference type="ARBA" id="ARBA00023235"/>
    </source>
</evidence>
<protein>
    <submittedName>
        <fullName evidence="2">Aspartate racemase</fullName>
        <ecNumber evidence="2">5.1.1.13</ecNumber>
    </submittedName>
</protein>
<dbReference type="AlphaFoldDB" id="A0A174FB26"/>
<dbReference type="PANTHER" id="PTHR21198:SF7">
    <property type="entry name" value="ASPARTATE-GLUTAMATE RACEMASE FAMILY"/>
    <property type="match status" value="1"/>
</dbReference>
<dbReference type="GO" id="GO:0047689">
    <property type="term" value="F:aspartate racemase activity"/>
    <property type="evidence" value="ECO:0007669"/>
    <property type="project" value="UniProtKB-EC"/>
</dbReference>
<evidence type="ECO:0000313" key="2">
    <source>
        <dbReference type="EMBL" id="CUO45859.1"/>
    </source>
</evidence>
<name>A0A174FB26_9ACTN</name>